<sequence>MFISDLELDKWHKMIQKKLPQAFTPDDKLTGEDGKQHPEGTKLLASFDDDPNKPMWCEVKGSRWNIECSGKERVYAVLMGSELTQIALTSAHEESGWKFVK</sequence>
<feature type="compositionally biased region" description="Basic and acidic residues" evidence="1">
    <location>
        <begin position="25"/>
        <end position="40"/>
    </location>
</feature>
<organism evidence="2 3">
    <name type="scientific">Cylindrotheca closterium</name>
    <dbReference type="NCBI Taxonomy" id="2856"/>
    <lineage>
        <taxon>Eukaryota</taxon>
        <taxon>Sar</taxon>
        <taxon>Stramenopiles</taxon>
        <taxon>Ochrophyta</taxon>
        <taxon>Bacillariophyta</taxon>
        <taxon>Bacillariophyceae</taxon>
        <taxon>Bacillariophycidae</taxon>
        <taxon>Bacillariales</taxon>
        <taxon>Bacillariaceae</taxon>
        <taxon>Cylindrotheca</taxon>
    </lineage>
</organism>
<dbReference type="AlphaFoldDB" id="A0AAD2FB75"/>
<feature type="region of interest" description="Disordered" evidence="1">
    <location>
        <begin position="22"/>
        <end position="47"/>
    </location>
</feature>
<evidence type="ECO:0000313" key="3">
    <source>
        <dbReference type="Proteomes" id="UP001295423"/>
    </source>
</evidence>
<protein>
    <submittedName>
        <fullName evidence="2">Uncharacterized protein</fullName>
    </submittedName>
</protein>
<evidence type="ECO:0000256" key="1">
    <source>
        <dbReference type="SAM" id="MobiDB-lite"/>
    </source>
</evidence>
<evidence type="ECO:0000313" key="2">
    <source>
        <dbReference type="EMBL" id="CAJ1913622.1"/>
    </source>
</evidence>
<accession>A0AAD2FB75</accession>
<keyword evidence="3" id="KW-1185">Reference proteome</keyword>
<gene>
    <name evidence="2" type="ORF">CYCCA115_LOCUS662</name>
</gene>
<reference evidence="2" key="1">
    <citation type="submission" date="2023-08" db="EMBL/GenBank/DDBJ databases">
        <authorList>
            <person name="Audoor S."/>
            <person name="Bilcke G."/>
        </authorList>
    </citation>
    <scope>NUCLEOTIDE SEQUENCE</scope>
</reference>
<comment type="caution">
    <text evidence="2">The sequence shown here is derived from an EMBL/GenBank/DDBJ whole genome shotgun (WGS) entry which is preliminary data.</text>
</comment>
<proteinExistence type="predicted"/>
<name>A0AAD2FB75_9STRA</name>
<dbReference type="EMBL" id="CAKOGP040000001">
    <property type="protein sequence ID" value="CAJ1913622.1"/>
    <property type="molecule type" value="Genomic_DNA"/>
</dbReference>
<dbReference type="Proteomes" id="UP001295423">
    <property type="component" value="Unassembled WGS sequence"/>
</dbReference>